<dbReference type="GO" id="GO:0000976">
    <property type="term" value="F:transcription cis-regulatory region binding"/>
    <property type="evidence" value="ECO:0007669"/>
    <property type="project" value="TreeGrafter"/>
</dbReference>
<evidence type="ECO:0000313" key="6">
    <source>
        <dbReference type="EMBL" id="MDX2960775.1"/>
    </source>
</evidence>
<keyword evidence="3" id="KW-0804">Transcription</keyword>
<proteinExistence type="predicted"/>
<evidence type="ECO:0000313" key="9">
    <source>
        <dbReference type="Proteomes" id="UP001282288"/>
    </source>
</evidence>
<dbReference type="EMBL" id="JARAWP010000013">
    <property type="protein sequence ID" value="MDX3020689.1"/>
    <property type="molecule type" value="Genomic_DNA"/>
</dbReference>
<sequence length="211" mass="22504">MRQQRAVRTRWTLVAAAAEVFDRDGYEGASLARVAQAADTSLGALTFHFASKEDLARTVGEQGVSTTRAALTGLPAHPASSMDWLASFTLALTGLLDHDPTVRAAARLTRELLWTPPNWYSAWQPALRDRLASVCPAELPPGADPSTLTALAAHLIAGSETCARQRAYHPEADEQGCGGSTEDVSRILQLVLDSGPLTEGAHPTGVPVRNR</sequence>
<dbReference type="Pfam" id="PF00440">
    <property type="entry name" value="TetR_N"/>
    <property type="match status" value="1"/>
</dbReference>
<dbReference type="EMBL" id="JARAWC010000008">
    <property type="protein sequence ID" value="MDX2960775.1"/>
    <property type="molecule type" value="Genomic_DNA"/>
</dbReference>
<dbReference type="RefSeq" id="WP_010350596.1">
    <property type="nucleotide sequence ID" value="NZ_BCMK01000007.1"/>
</dbReference>
<evidence type="ECO:0000313" key="7">
    <source>
        <dbReference type="EMBL" id="MDX3020689.1"/>
    </source>
</evidence>
<keyword evidence="2 4" id="KW-0238">DNA-binding</keyword>
<dbReference type="PROSITE" id="PS50977">
    <property type="entry name" value="HTH_TETR_2"/>
    <property type="match status" value="1"/>
</dbReference>
<dbReference type="PANTHER" id="PTHR30055:SF234">
    <property type="entry name" value="HTH-TYPE TRANSCRIPTIONAL REGULATOR BETI"/>
    <property type="match status" value="1"/>
</dbReference>
<dbReference type="PRINTS" id="PR00455">
    <property type="entry name" value="HTHTETR"/>
</dbReference>
<dbReference type="PANTHER" id="PTHR30055">
    <property type="entry name" value="HTH-TYPE TRANSCRIPTIONAL REGULATOR RUTR"/>
    <property type="match status" value="1"/>
</dbReference>
<protein>
    <submittedName>
        <fullName evidence="6">TetR/AcrR family transcriptional regulator</fullName>
    </submittedName>
</protein>
<evidence type="ECO:0000256" key="3">
    <source>
        <dbReference type="ARBA" id="ARBA00023163"/>
    </source>
</evidence>
<dbReference type="InterPro" id="IPR050109">
    <property type="entry name" value="HTH-type_TetR-like_transc_reg"/>
</dbReference>
<gene>
    <name evidence="6" type="ORF">PV399_13765</name>
    <name evidence="7" type="ORF">PV666_22770</name>
</gene>
<accession>A0AAP6B9Z6</accession>
<evidence type="ECO:0000259" key="5">
    <source>
        <dbReference type="PROSITE" id="PS50977"/>
    </source>
</evidence>
<dbReference type="GO" id="GO:0003700">
    <property type="term" value="F:DNA-binding transcription factor activity"/>
    <property type="evidence" value="ECO:0007669"/>
    <property type="project" value="TreeGrafter"/>
</dbReference>
<dbReference type="GeneID" id="69810410"/>
<evidence type="ECO:0000256" key="1">
    <source>
        <dbReference type="ARBA" id="ARBA00023015"/>
    </source>
</evidence>
<evidence type="ECO:0000256" key="4">
    <source>
        <dbReference type="PROSITE-ProRule" id="PRU00335"/>
    </source>
</evidence>
<dbReference type="Proteomes" id="UP001282288">
    <property type="component" value="Unassembled WGS sequence"/>
</dbReference>
<reference evidence="6 8" key="1">
    <citation type="journal article" date="2023" name="Microb. Genom.">
        <title>Mesoterricola silvestris gen. nov., sp. nov., Mesoterricola sediminis sp. nov., Geothrix oryzae sp. nov., Geothrix edaphica sp. nov., Geothrix rubra sp. nov., and Geothrix limicola sp. nov., six novel members of Acidobacteriota isolated from soils.</title>
        <authorList>
            <person name="Weisberg A.J."/>
            <person name="Pearce E."/>
            <person name="Kramer C.G."/>
            <person name="Chang J.H."/>
            <person name="Clarke C.R."/>
        </authorList>
    </citation>
    <scope>NUCLEOTIDE SEQUENCE</scope>
    <source>
        <strain evidence="7 8">NB05-1H</strain>
        <strain evidence="6">NRRL_B-16521</strain>
    </source>
</reference>
<name>A0AAP6B9Z6_9ACTN</name>
<feature type="domain" description="HTH tetR-type" evidence="5">
    <location>
        <begin position="7"/>
        <end position="67"/>
    </location>
</feature>
<dbReference type="Gene3D" id="1.10.357.10">
    <property type="entry name" value="Tetracycline Repressor, domain 2"/>
    <property type="match status" value="1"/>
</dbReference>
<keyword evidence="8" id="KW-1185">Reference proteome</keyword>
<organism evidence="6 9">
    <name type="scientific">Streptomyces acidiscabies</name>
    <dbReference type="NCBI Taxonomy" id="42234"/>
    <lineage>
        <taxon>Bacteria</taxon>
        <taxon>Bacillati</taxon>
        <taxon>Actinomycetota</taxon>
        <taxon>Actinomycetes</taxon>
        <taxon>Kitasatosporales</taxon>
        <taxon>Streptomycetaceae</taxon>
        <taxon>Streptomyces</taxon>
    </lineage>
</organism>
<keyword evidence="1" id="KW-0805">Transcription regulation</keyword>
<dbReference type="Proteomes" id="UP001272987">
    <property type="component" value="Unassembled WGS sequence"/>
</dbReference>
<dbReference type="InterPro" id="IPR009057">
    <property type="entry name" value="Homeodomain-like_sf"/>
</dbReference>
<feature type="DNA-binding region" description="H-T-H motif" evidence="4">
    <location>
        <begin position="30"/>
        <end position="49"/>
    </location>
</feature>
<evidence type="ECO:0000256" key="2">
    <source>
        <dbReference type="ARBA" id="ARBA00023125"/>
    </source>
</evidence>
<evidence type="ECO:0000313" key="8">
    <source>
        <dbReference type="Proteomes" id="UP001272987"/>
    </source>
</evidence>
<dbReference type="SUPFAM" id="SSF46689">
    <property type="entry name" value="Homeodomain-like"/>
    <property type="match status" value="1"/>
</dbReference>
<comment type="caution">
    <text evidence="6">The sequence shown here is derived from an EMBL/GenBank/DDBJ whole genome shotgun (WGS) entry which is preliminary data.</text>
</comment>
<dbReference type="AlphaFoldDB" id="A0AAP6B9Z6"/>
<dbReference type="InterPro" id="IPR001647">
    <property type="entry name" value="HTH_TetR"/>
</dbReference>